<dbReference type="Proteomes" id="UP001345963">
    <property type="component" value="Unassembled WGS sequence"/>
</dbReference>
<comment type="caution">
    <text evidence="1">The sequence shown here is derived from an EMBL/GenBank/DDBJ whole genome shotgun (WGS) entry which is preliminary data.</text>
</comment>
<proteinExistence type="predicted"/>
<gene>
    <name evidence="1" type="ORF">ATANTOWER_005297</name>
</gene>
<dbReference type="EMBL" id="JAHUTI010050761">
    <property type="protein sequence ID" value="MED6248801.1"/>
    <property type="molecule type" value="Genomic_DNA"/>
</dbReference>
<accession>A0ABU7BED0</accession>
<sequence length="123" mass="13650">MLRLQKLFAVKEAIGPQSSPSIDALLSAVSYVDVVAIFDVASKRSEKMPYSCAACNCTNRFTIERSAGITFHIRLRPQRRHRRPCGRTVPSLSERQSPCLCPVISHARTYIETGPLLCSANTQ</sequence>
<evidence type="ECO:0000313" key="1">
    <source>
        <dbReference type="EMBL" id="MED6248801.1"/>
    </source>
</evidence>
<organism evidence="1 2">
    <name type="scientific">Ataeniobius toweri</name>
    <dbReference type="NCBI Taxonomy" id="208326"/>
    <lineage>
        <taxon>Eukaryota</taxon>
        <taxon>Metazoa</taxon>
        <taxon>Chordata</taxon>
        <taxon>Craniata</taxon>
        <taxon>Vertebrata</taxon>
        <taxon>Euteleostomi</taxon>
        <taxon>Actinopterygii</taxon>
        <taxon>Neopterygii</taxon>
        <taxon>Teleostei</taxon>
        <taxon>Neoteleostei</taxon>
        <taxon>Acanthomorphata</taxon>
        <taxon>Ovalentaria</taxon>
        <taxon>Atherinomorphae</taxon>
        <taxon>Cyprinodontiformes</taxon>
        <taxon>Goodeidae</taxon>
        <taxon>Ataeniobius</taxon>
    </lineage>
</organism>
<protein>
    <recommendedName>
        <fullName evidence="3">C2H2-type domain-containing protein</fullName>
    </recommendedName>
</protein>
<evidence type="ECO:0008006" key="3">
    <source>
        <dbReference type="Google" id="ProtNLM"/>
    </source>
</evidence>
<name>A0ABU7BED0_9TELE</name>
<keyword evidence="2" id="KW-1185">Reference proteome</keyword>
<evidence type="ECO:0000313" key="2">
    <source>
        <dbReference type="Proteomes" id="UP001345963"/>
    </source>
</evidence>
<reference evidence="1 2" key="1">
    <citation type="submission" date="2021-07" db="EMBL/GenBank/DDBJ databases">
        <authorList>
            <person name="Palmer J.M."/>
        </authorList>
    </citation>
    <scope>NUCLEOTIDE SEQUENCE [LARGE SCALE GENOMIC DNA]</scope>
    <source>
        <strain evidence="1 2">AT_MEX2019</strain>
        <tissue evidence="1">Muscle</tissue>
    </source>
</reference>